<dbReference type="Proteomes" id="UP000410492">
    <property type="component" value="Unassembled WGS sequence"/>
</dbReference>
<accession>A0A653DSQ8</accession>
<feature type="compositionally biased region" description="Basic and acidic residues" evidence="4">
    <location>
        <begin position="454"/>
        <end position="465"/>
    </location>
</feature>
<dbReference type="Pfam" id="PF13306">
    <property type="entry name" value="LRR_5"/>
    <property type="match status" value="1"/>
</dbReference>
<dbReference type="OrthoDB" id="1687175at2759"/>
<feature type="domain" description="LRRCT" evidence="7">
    <location>
        <begin position="346"/>
        <end position="395"/>
    </location>
</feature>
<sequence length="465" mass="53305">MGKSIKFLTAFLIILKTVRTEVCNDTSEFACDCTLLLDQKRHNLPSLFADCTARQINEIPHLKSKVNHLDLSFNNIQFLDPKKQNLSSADLHVLELGYNQISKIDVGFFSRVSNLEVLDLSHNAIEALDTEMFQNCTKLQRLDLSFNKMKHLPQGIFKHVLSIKSLDLSYNLLGGFLESTSLVTNLSLSSQITELKLNGMNVTSFPNDFFHRFEQLRYLSLTDNHLHLVPDLPQSLEYLDLSGNKLVNLSLKYLNYPSLKVLKLNRMESLRNIHKYAFYSLGALEKLYITDCPNLKQFNELVFDVLPKDTRIFPSFISLARNRLSKLNYTYGFLFKNLKRADLTHNPWHCDCDILWLQAYRSVLHRQDNVRCNSPPNLKNKSLMELSSADLPECYPAEYGKKSHRIVIVTLTVAIVLLCGVVFVLIRYPFSWLAGNTTVGPNLPYRSPSTPVSEPEHRENPFSIQ</sequence>
<dbReference type="PROSITE" id="PS51450">
    <property type="entry name" value="LRR"/>
    <property type="match status" value="2"/>
</dbReference>
<protein>
    <recommendedName>
        <fullName evidence="7">LRRCT domain-containing protein</fullName>
    </recommendedName>
</protein>
<organism evidence="8 9">
    <name type="scientific">Callosobruchus maculatus</name>
    <name type="common">Southern cowpea weevil</name>
    <name type="synonym">Pulse bruchid</name>
    <dbReference type="NCBI Taxonomy" id="64391"/>
    <lineage>
        <taxon>Eukaryota</taxon>
        <taxon>Metazoa</taxon>
        <taxon>Ecdysozoa</taxon>
        <taxon>Arthropoda</taxon>
        <taxon>Hexapoda</taxon>
        <taxon>Insecta</taxon>
        <taxon>Pterygota</taxon>
        <taxon>Neoptera</taxon>
        <taxon>Endopterygota</taxon>
        <taxon>Coleoptera</taxon>
        <taxon>Polyphaga</taxon>
        <taxon>Cucujiformia</taxon>
        <taxon>Chrysomeloidea</taxon>
        <taxon>Chrysomelidae</taxon>
        <taxon>Bruchinae</taxon>
        <taxon>Bruchini</taxon>
        <taxon>Callosobruchus</taxon>
    </lineage>
</organism>
<feature type="region of interest" description="Disordered" evidence="4">
    <location>
        <begin position="445"/>
        <end position="465"/>
    </location>
</feature>
<gene>
    <name evidence="8" type="ORF">CALMAC_LOCUS20135</name>
</gene>
<dbReference type="SMART" id="SM00082">
    <property type="entry name" value="LRRCT"/>
    <property type="match status" value="1"/>
</dbReference>
<name>A0A653DSQ8_CALMS</name>
<keyword evidence="2 6" id="KW-0732">Signal</keyword>
<feature type="signal peptide" evidence="6">
    <location>
        <begin position="1"/>
        <end position="20"/>
    </location>
</feature>
<dbReference type="SMART" id="SM00369">
    <property type="entry name" value="LRR_TYP"/>
    <property type="match status" value="4"/>
</dbReference>
<evidence type="ECO:0000259" key="7">
    <source>
        <dbReference type="SMART" id="SM00082"/>
    </source>
</evidence>
<dbReference type="EMBL" id="CAACVG010014480">
    <property type="protein sequence ID" value="VEN63266.1"/>
    <property type="molecule type" value="Genomic_DNA"/>
</dbReference>
<evidence type="ECO:0000256" key="2">
    <source>
        <dbReference type="ARBA" id="ARBA00022729"/>
    </source>
</evidence>
<dbReference type="InterPro" id="IPR001611">
    <property type="entry name" value="Leu-rich_rpt"/>
</dbReference>
<evidence type="ECO:0000256" key="3">
    <source>
        <dbReference type="ARBA" id="ARBA00022737"/>
    </source>
</evidence>
<keyword evidence="1" id="KW-0433">Leucine-rich repeat</keyword>
<proteinExistence type="predicted"/>
<keyword evidence="5" id="KW-0472">Membrane</keyword>
<feature type="chain" id="PRO_5024791885" description="LRRCT domain-containing protein" evidence="6">
    <location>
        <begin position="21"/>
        <end position="465"/>
    </location>
</feature>
<evidence type="ECO:0000313" key="8">
    <source>
        <dbReference type="EMBL" id="VEN63266.1"/>
    </source>
</evidence>
<dbReference type="Pfam" id="PF13855">
    <property type="entry name" value="LRR_8"/>
    <property type="match status" value="2"/>
</dbReference>
<dbReference type="InterPro" id="IPR032675">
    <property type="entry name" value="LRR_dom_sf"/>
</dbReference>
<dbReference type="InterPro" id="IPR026906">
    <property type="entry name" value="LRR_5"/>
</dbReference>
<evidence type="ECO:0000256" key="6">
    <source>
        <dbReference type="SAM" id="SignalP"/>
    </source>
</evidence>
<evidence type="ECO:0000256" key="1">
    <source>
        <dbReference type="ARBA" id="ARBA00022614"/>
    </source>
</evidence>
<keyword evidence="3" id="KW-0677">Repeat</keyword>
<feature type="transmembrane region" description="Helical" evidence="5">
    <location>
        <begin position="406"/>
        <end position="426"/>
    </location>
</feature>
<dbReference type="AlphaFoldDB" id="A0A653DSQ8"/>
<dbReference type="SUPFAM" id="SSF52058">
    <property type="entry name" value="L domain-like"/>
    <property type="match status" value="1"/>
</dbReference>
<evidence type="ECO:0000313" key="9">
    <source>
        <dbReference type="Proteomes" id="UP000410492"/>
    </source>
</evidence>
<evidence type="ECO:0000256" key="4">
    <source>
        <dbReference type="SAM" id="MobiDB-lite"/>
    </source>
</evidence>
<dbReference type="PANTHER" id="PTHR24366">
    <property type="entry name" value="IG(IMMUNOGLOBULIN) AND LRR(LEUCINE RICH REPEAT) DOMAINS"/>
    <property type="match status" value="1"/>
</dbReference>
<dbReference type="GO" id="GO:0071944">
    <property type="term" value="C:cell periphery"/>
    <property type="evidence" value="ECO:0007669"/>
    <property type="project" value="UniProtKB-ARBA"/>
</dbReference>
<evidence type="ECO:0000256" key="5">
    <source>
        <dbReference type="SAM" id="Phobius"/>
    </source>
</evidence>
<keyword evidence="9" id="KW-1185">Reference proteome</keyword>
<dbReference type="InterPro" id="IPR000483">
    <property type="entry name" value="Cys-rich_flank_reg_C"/>
</dbReference>
<dbReference type="PANTHER" id="PTHR24366:SF96">
    <property type="entry name" value="LEUCINE RICH REPEAT CONTAINING 53"/>
    <property type="match status" value="1"/>
</dbReference>
<reference evidence="8 9" key="1">
    <citation type="submission" date="2019-01" db="EMBL/GenBank/DDBJ databases">
        <authorList>
            <person name="Sayadi A."/>
        </authorList>
    </citation>
    <scope>NUCLEOTIDE SEQUENCE [LARGE SCALE GENOMIC DNA]</scope>
</reference>
<keyword evidence="5" id="KW-0812">Transmembrane</keyword>
<dbReference type="InterPro" id="IPR003591">
    <property type="entry name" value="Leu-rich_rpt_typical-subtyp"/>
</dbReference>
<keyword evidence="5" id="KW-1133">Transmembrane helix</keyword>
<dbReference type="Gene3D" id="3.80.10.10">
    <property type="entry name" value="Ribonuclease Inhibitor"/>
    <property type="match status" value="2"/>
</dbReference>